<evidence type="ECO:0000313" key="1">
    <source>
        <dbReference type="EMBL" id="GAA2721572.1"/>
    </source>
</evidence>
<gene>
    <name evidence="1" type="ORF">GCM10010439_12130</name>
</gene>
<keyword evidence="2" id="KW-1185">Reference proteome</keyword>
<reference evidence="1 2" key="1">
    <citation type="journal article" date="2019" name="Int. J. Syst. Evol. Microbiol.">
        <title>The Global Catalogue of Microorganisms (GCM) 10K type strain sequencing project: providing services to taxonomists for standard genome sequencing and annotation.</title>
        <authorList>
            <consortium name="The Broad Institute Genomics Platform"/>
            <consortium name="The Broad Institute Genome Sequencing Center for Infectious Disease"/>
            <person name="Wu L."/>
            <person name="Ma J."/>
        </authorList>
    </citation>
    <scope>NUCLEOTIDE SEQUENCE [LARGE SCALE GENOMIC DNA]</scope>
    <source>
        <strain evidence="1 2">JCM 8201</strain>
    </source>
</reference>
<protein>
    <submittedName>
        <fullName evidence="1">Uncharacterized protein</fullName>
    </submittedName>
</protein>
<sequence length="112" mass="13144">MHGWGTFKPGRYGGEKTAVVYAKIKDTKKDRRLAALEVQFVDADGNVDYNVLWNTKDIKGRTAQVSVQSYNLHELRIRECRGYQYKKKKKWNFKSTKCGSWRVYYQGTRITN</sequence>
<proteinExistence type="predicted"/>
<dbReference type="EMBL" id="BAAATZ010000004">
    <property type="protein sequence ID" value="GAA2721572.1"/>
    <property type="molecule type" value="Genomic_DNA"/>
</dbReference>
<name>A0ABN3TZL3_9ACTN</name>
<evidence type="ECO:0000313" key="2">
    <source>
        <dbReference type="Proteomes" id="UP001501842"/>
    </source>
</evidence>
<organism evidence="1 2">
    <name type="scientific">Actinocorallia aurantiaca</name>
    <dbReference type="NCBI Taxonomy" id="46204"/>
    <lineage>
        <taxon>Bacteria</taxon>
        <taxon>Bacillati</taxon>
        <taxon>Actinomycetota</taxon>
        <taxon>Actinomycetes</taxon>
        <taxon>Streptosporangiales</taxon>
        <taxon>Thermomonosporaceae</taxon>
        <taxon>Actinocorallia</taxon>
    </lineage>
</organism>
<dbReference type="Proteomes" id="UP001501842">
    <property type="component" value="Unassembled WGS sequence"/>
</dbReference>
<comment type="caution">
    <text evidence="1">The sequence shown here is derived from an EMBL/GenBank/DDBJ whole genome shotgun (WGS) entry which is preliminary data.</text>
</comment>
<accession>A0ABN3TZL3</accession>